<dbReference type="Gene3D" id="3.40.50.720">
    <property type="entry name" value="NAD(P)-binding Rossmann-like Domain"/>
    <property type="match status" value="1"/>
</dbReference>
<dbReference type="RefSeq" id="XP_038742503.1">
    <property type="nucleotide sequence ID" value="XM_038892267.1"/>
</dbReference>
<reference evidence="4" key="2">
    <citation type="submission" date="2020-11" db="EMBL/GenBank/DDBJ databases">
        <title>Whole genome sequencing of Colletotrichum sp.</title>
        <authorList>
            <person name="Li H."/>
        </authorList>
    </citation>
    <scope>NUCLEOTIDE SEQUENCE</scope>
    <source>
        <strain evidence="4">CkLH20</strain>
    </source>
</reference>
<dbReference type="OrthoDB" id="2735536at2759"/>
<feature type="domain" description="NAD-dependent epimerase/dehydratase" evidence="3">
    <location>
        <begin position="12"/>
        <end position="268"/>
    </location>
</feature>
<evidence type="ECO:0000259" key="3">
    <source>
        <dbReference type="Pfam" id="PF01370"/>
    </source>
</evidence>
<evidence type="ECO:0000256" key="1">
    <source>
        <dbReference type="ARBA" id="ARBA00023002"/>
    </source>
</evidence>
<dbReference type="Proteomes" id="UP000781932">
    <property type="component" value="Unassembled WGS sequence"/>
</dbReference>
<dbReference type="InterPro" id="IPR050425">
    <property type="entry name" value="NAD(P)_dehydrat-like"/>
</dbReference>
<dbReference type="EMBL" id="JAATWM020000034">
    <property type="protein sequence ID" value="KAF9873042.1"/>
    <property type="molecule type" value="Genomic_DNA"/>
</dbReference>
<keyword evidence="1" id="KW-0560">Oxidoreductase</keyword>
<dbReference type="Pfam" id="PF01370">
    <property type="entry name" value="Epimerase"/>
    <property type="match status" value="1"/>
</dbReference>
<accession>A0A9P6HXI2</accession>
<evidence type="ECO:0000313" key="4">
    <source>
        <dbReference type="EMBL" id="KAF9873042.1"/>
    </source>
</evidence>
<dbReference type="PANTHER" id="PTHR10366">
    <property type="entry name" value="NAD DEPENDENT EPIMERASE/DEHYDRATASE"/>
    <property type="match status" value="1"/>
</dbReference>
<proteinExistence type="inferred from homology"/>
<name>A0A9P6HXI2_9PEZI</name>
<gene>
    <name evidence="4" type="ORF">CkaCkLH20_09552</name>
</gene>
<evidence type="ECO:0000313" key="5">
    <source>
        <dbReference type="Proteomes" id="UP000781932"/>
    </source>
</evidence>
<dbReference type="AlphaFoldDB" id="A0A9P6HXI2"/>
<keyword evidence="5" id="KW-1185">Reference proteome</keyword>
<dbReference type="InterPro" id="IPR001509">
    <property type="entry name" value="Epimerase_deHydtase"/>
</dbReference>
<sequence length="354" mass="38620">MPSLAIPKGSTVLVTGANGLLGSHIAKQFLEYGYKVRGTVRNPDKVGWLSAAFDKAYGEGKFELVKVADMAAEGAFDEAVKGVDAVVHVASVLTLDPNPHNVIPSSIAGAVNALKSAFAAPNVKRFVFTSSSSAVESADDGPDAVITEDQWNEKAVKDAWAEPPYTPERAGAVYAASKTQSEQEVWKYYKEHRAERPDLVVNTVLPNFNFSGSIDPVNQGFPSSSAMPVTLYNGEVSYIFHILNKQHYIHTDDSARLHVAAATFENVKDQRIFGFAGKFSWDLILDILRKNFPEKTFPENFSAELSKKTIAPSGKAEELLRELGRPGWTSLEDTIVETIKDAQLAGDKAKIHSY</sequence>
<dbReference type="PANTHER" id="PTHR10366:SF562">
    <property type="entry name" value="ALDEHYDE REDUCTASE II (AFU_ORTHOLOGUE AFUA_1G11360)"/>
    <property type="match status" value="1"/>
</dbReference>
<evidence type="ECO:0000256" key="2">
    <source>
        <dbReference type="ARBA" id="ARBA00023445"/>
    </source>
</evidence>
<protein>
    <submittedName>
        <fullName evidence="4">Aldehyde reductase</fullName>
    </submittedName>
</protein>
<dbReference type="InterPro" id="IPR036291">
    <property type="entry name" value="NAD(P)-bd_dom_sf"/>
</dbReference>
<organism evidence="4 5">
    <name type="scientific">Colletotrichum karsti</name>
    <dbReference type="NCBI Taxonomy" id="1095194"/>
    <lineage>
        <taxon>Eukaryota</taxon>
        <taxon>Fungi</taxon>
        <taxon>Dikarya</taxon>
        <taxon>Ascomycota</taxon>
        <taxon>Pezizomycotina</taxon>
        <taxon>Sordariomycetes</taxon>
        <taxon>Hypocreomycetidae</taxon>
        <taxon>Glomerellales</taxon>
        <taxon>Glomerellaceae</taxon>
        <taxon>Colletotrichum</taxon>
        <taxon>Colletotrichum boninense species complex</taxon>
    </lineage>
</organism>
<comment type="caution">
    <text evidence="4">The sequence shown here is derived from an EMBL/GenBank/DDBJ whole genome shotgun (WGS) entry which is preliminary data.</text>
</comment>
<dbReference type="GeneID" id="62165341"/>
<dbReference type="SUPFAM" id="SSF51735">
    <property type="entry name" value="NAD(P)-binding Rossmann-fold domains"/>
    <property type="match status" value="1"/>
</dbReference>
<comment type="similarity">
    <text evidence="2">Belongs to the NAD(P)-dependent epimerase/dehydratase family. Dihydroflavonol-4-reductase subfamily.</text>
</comment>
<dbReference type="GO" id="GO:0016616">
    <property type="term" value="F:oxidoreductase activity, acting on the CH-OH group of donors, NAD or NADP as acceptor"/>
    <property type="evidence" value="ECO:0007669"/>
    <property type="project" value="TreeGrafter"/>
</dbReference>
<reference evidence="4" key="1">
    <citation type="submission" date="2020-03" db="EMBL/GenBank/DDBJ databases">
        <authorList>
            <person name="He L."/>
        </authorList>
    </citation>
    <scope>NUCLEOTIDE SEQUENCE</scope>
    <source>
        <strain evidence="4">CkLH20</strain>
    </source>
</reference>